<organism evidence="5 6">
    <name type="scientific">Candidatus Dojkabacteria bacterium</name>
    <dbReference type="NCBI Taxonomy" id="2099670"/>
    <lineage>
        <taxon>Bacteria</taxon>
        <taxon>Candidatus Dojkabacteria</taxon>
    </lineage>
</organism>
<evidence type="ECO:0000259" key="4">
    <source>
        <dbReference type="Pfam" id="PF03816"/>
    </source>
</evidence>
<sequence>MKKIKVGVYSKNKKVKLNQPIGKSSRVVKSSAPVKEEKKAKVDKRKSKAKDSKKDKKTKGKRKFSSGKLLAFFLVLSLLGLLGFGYYRIQALNGRVEKFDEEGNKVECTNILNPSCWTEAFKPQLKQTDGYTNMLIVGLDTRAHTGDLKNTDSIIVASFNHETEQTMLISFPRDLYIPGYGKINSIYALTYQQYPEDPFFKLKEELGDIIGMPIHYTTTIRFEGVIDAINNLGGVEVCPEDSFTAKYPNDTAKSWEAQWLYYDFAEGCQTIDGEHALVYARFRYLKSGPGYLASDFSRARRQQEVIEGLKDAALAQDISISERAETYWNLLETLGDSISYDISLEDILASLAFVDSADTDPLNVVLDPNFVSLNEVIYTDSSTGLYTIKFKDNTYAQTRSELQNIWDHADIYKENPKVVVLNQSGEYIGLDHITAKLEGEMQFHEFYKYVTDSKTDKFTGIKVFDMSAGAKPGSLEYIVNYLGLESAETEPAELFGVTRTSNEEDILIVVGPKPAPTVAPTTAQ</sequence>
<keyword evidence="3" id="KW-0472">Membrane</keyword>
<comment type="caution">
    <text evidence="5">The sequence shown here is derived from an EMBL/GenBank/DDBJ whole genome shotgun (WGS) entry which is preliminary data.</text>
</comment>
<feature type="region of interest" description="Disordered" evidence="2">
    <location>
        <begin position="20"/>
        <end position="60"/>
    </location>
</feature>
<dbReference type="InterPro" id="IPR004474">
    <property type="entry name" value="LytR_CpsA_psr"/>
</dbReference>
<keyword evidence="3" id="KW-1133">Transmembrane helix</keyword>
<protein>
    <submittedName>
        <fullName evidence="5">LCP family protein</fullName>
    </submittedName>
</protein>
<reference evidence="5" key="1">
    <citation type="submission" date="2020-04" db="EMBL/GenBank/DDBJ databases">
        <authorList>
            <person name="Zhang T."/>
        </authorList>
    </citation>
    <scope>NUCLEOTIDE SEQUENCE</scope>
    <source>
        <strain evidence="5">HKST-UBA14</strain>
    </source>
</reference>
<proteinExistence type="inferred from homology"/>
<reference evidence="5" key="2">
    <citation type="journal article" date="2021" name="Microbiome">
        <title>Successional dynamics and alternative stable states in a saline activated sludge microbial community over 9 years.</title>
        <authorList>
            <person name="Wang Y."/>
            <person name="Ye J."/>
            <person name="Ju F."/>
            <person name="Liu L."/>
            <person name="Boyd J.A."/>
            <person name="Deng Y."/>
            <person name="Parks D.H."/>
            <person name="Jiang X."/>
            <person name="Yin X."/>
            <person name="Woodcroft B.J."/>
            <person name="Tyson G.W."/>
            <person name="Hugenholtz P."/>
            <person name="Polz M.F."/>
            <person name="Zhang T."/>
        </authorList>
    </citation>
    <scope>NUCLEOTIDE SEQUENCE</scope>
    <source>
        <strain evidence="5">HKST-UBA14</strain>
    </source>
</reference>
<dbReference type="PANTHER" id="PTHR33392:SF6">
    <property type="entry name" value="POLYISOPRENYL-TEICHOIC ACID--PEPTIDOGLYCAN TEICHOIC ACID TRANSFERASE TAGU"/>
    <property type="match status" value="1"/>
</dbReference>
<evidence type="ECO:0000256" key="1">
    <source>
        <dbReference type="ARBA" id="ARBA00006068"/>
    </source>
</evidence>
<feature type="transmembrane region" description="Helical" evidence="3">
    <location>
        <begin position="69"/>
        <end position="87"/>
    </location>
</feature>
<comment type="similarity">
    <text evidence="1">Belongs to the LytR/CpsA/Psr (LCP) family.</text>
</comment>
<evidence type="ECO:0000256" key="3">
    <source>
        <dbReference type="SAM" id="Phobius"/>
    </source>
</evidence>
<dbReference type="NCBIfam" id="TIGR00350">
    <property type="entry name" value="lytR_cpsA_psr"/>
    <property type="match status" value="1"/>
</dbReference>
<evidence type="ECO:0000313" key="5">
    <source>
        <dbReference type="EMBL" id="MCA9383442.1"/>
    </source>
</evidence>
<dbReference type="Proteomes" id="UP000783287">
    <property type="component" value="Unassembled WGS sequence"/>
</dbReference>
<accession>A0A955RJ53</accession>
<evidence type="ECO:0000313" key="6">
    <source>
        <dbReference type="Proteomes" id="UP000783287"/>
    </source>
</evidence>
<keyword evidence="3" id="KW-0812">Transmembrane</keyword>
<evidence type="ECO:0000256" key="2">
    <source>
        <dbReference type="SAM" id="MobiDB-lite"/>
    </source>
</evidence>
<dbReference type="InterPro" id="IPR050922">
    <property type="entry name" value="LytR/CpsA/Psr_CW_biosynth"/>
</dbReference>
<dbReference type="Pfam" id="PF03816">
    <property type="entry name" value="LytR_cpsA_psr"/>
    <property type="match status" value="1"/>
</dbReference>
<dbReference type="EMBL" id="JAGQLK010000070">
    <property type="protein sequence ID" value="MCA9383442.1"/>
    <property type="molecule type" value="Genomic_DNA"/>
</dbReference>
<dbReference type="PANTHER" id="PTHR33392">
    <property type="entry name" value="POLYISOPRENYL-TEICHOIC ACID--PEPTIDOGLYCAN TEICHOIC ACID TRANSFERASE TAGU"/>
    <property type="match status" value="1"/>
</dbReference>
<dbReference type="Gene3D" id="3.40.630.190">
    <property type="entry name" value="LCP protein"/>
    <property type="match status" value="1"/>
</dbReference>
<gene>
    <name evidence="5" type="ORF">KC909_03690</name>
</gene>
<name>A0A955RJ53_9BACT</name>
<dbReference type="AlphaFoldDB" id="A0A955RJ53"/>
<feature type="domain" description="Cell envelope-related transcriptional attenuator" evidence="4">
    <location>
        <begin position="150"/>
        <end position="310"/>
    </location>
</feature>